<dbReference type="GO" id="GO:0004140">
    <property type="term" value="F:dephospho-CoA kinase activity"/>
    <property type="evidence" value="ECO:0007669"/>
    <property type="project" value="UniProtKB-UniRule"/>
</dbReference>
<comment type="caution">
    <text evidence="7">The sequence shown here is derived from an EMBL/GenBank/DDBJ whole genome shotgun (WGS) entry which is preliminary data.</text>
</comment>
<dbReference type="PANTHER" id="PTHR10695">
    <property type="entry name" value="DEPHOSPHO-COA KINASE-RELATED"/>
    <property type="match status" value="1"/>
</dbReference>
<dbReference type="NCBIfam" id="TIGR00152">
    <property type="entry name" value="dephospho-CoA kinase"/>
    <property type="match status" value="1"/>
</dbReference>
<dbReference type="PANTHER" id="PTHR10695:SF46">
    <property type="entry name" value="BIFUNCTIONAL COENZYME A SYNTHASE-RELATED"/>
    <property type="match status" value="1"/>
</dbReference>
<dbReference type="HAMAP" id="MF_00376">
    <property type="entry name" value="Dephospho_CoA_kinase"/>
    <property type="match status" value="1"/>
</dbReference>
<dbReference type="UniPathway" id="UPA00241">
    <property type="reaction ID" value="UER00356"/>
</dbReference>
<proteinExistence type="inferred from homology"/>
<comment type="catalytic activity">
    <reaction evidence="5">
        <text>3'-dephospho-CoA + ATP = ADP + CoA + H(+)</text>
        <dbReference type="Rhea" id="RHEA:18245"/>
        <dbReference type="ChEBI" id="CHEBI:15378"/>
        <dbReference type="ChEBI" id="CHEBI:30616"/>
        <dbReference type="ChEBI" id="CHEBI:57287"/>
        <dbReference type="ChEBI" id="CHEBI:57328"/>
        <dbReference type="ChEBI" id="CHEBI:456216"/>
        <dbReference type="EC" id="2.7.1.24"/>
    </reaction>
</comment>
<dbReference type="SUPFAM" id="SSF52540">
    <property type="entry name" value="P-loop containing nucleoside triphosphate hydrolases"/>
    <property type="match status" value="1"/>
</dbReference>
<gene>
    <name evidence="5" type="primary">coaE</name>
    <name evidence="7" type="ORF">F0A17_02725</name>
</gene>
<keyword evidence="2 5" id="KW-0547">Nucleotide-binding</keyword>
<evidence type="ECO:0000256" key="3">
    <source>
        <dbReference type="ARBA" id="ARBA00022840"/>
    </source>
</evidence>
<dbReference type="EMBL" id="VTPY01000001">
    <property type="protein sequence ID" value="KAA0014578.1"/>
    <property type="molecule type" value="Genomic_DNA"/>
</dbReference>
<evidence type="ECO:0000256" key="5">
    <source>
        <dbReference type="HAMAP-Rule" id="MF_00376"/>
    </source>
</evidence>
<dbReference type="CDD" id="cd02022">
    <property type="entry name" value="DPCK"/>
    <property type="match status" value="1"/>
</dbReference>
<dbReference type="Proteomes" id="UP000486760">
    <property type="component" value="Unassembled WGS sequence"/>
</dbReference>
<evidence type="ECO:0000256" key="1">
    <source>
        <dbReference type="ARBA" id="ARBA00009018"/>
    </source>
</evidence>
<comment type="similarity">
    <text evidence="1 5">Belongs to the CoaE family.</text>
</comment>
<dbReference type="Gene3D" id="3.40.50.300">
    <property type="entry name" value="P-loop containing nucleotide triphosphate hydrolases"/>
    <property type="match status" value="1"/>
</dbReference>
<feature type="binding site" evidence="5">
    <location>
        <begin position="10"/>
        <end position="15"/>
    </location>
    <ligand>
        <name>ATP</name>
        <dbReference type="ChEBI" id="CHEBI:30616"/>
    </ligand>
</feature>
<keyword evidence="8" id="KW-1185">Reference proteome</keyword>
<dbReference type="GO" id="GO:0015937">
    <property type="term" value="P:coenzyme A biosynthetic process"/>
    <property type="evidence" value="ECO:0007669"/>
    <property type="project" value="UniProtKB-UniRule"/>
</dbReference>
<dbReference type="EC" id="2.7.1.24" evidence="5 6"/>
<dbReference type="InterPro" id="IPR027417">
    <property type="entry name" value="P-loop_NTPase"/>
</dbReference>
<dbReference type="AlphaFoldDB" id="A0A7V7G2V9"/>
<dbReference type="GO" id="GO:0005737">
    <property type="term" value="C:cytoplasm"/>
    <property type="evidence" value="ECO:0007669"/>
    <property type="project" value="UniProtKB-SubCell"/>
</dbReference>
<evidence type="ECO:0000256" key="4">
    <source>
        <dbReference type="ARBA" id="ARBA00022993"/>
    </source>
</evidence>
<keyword evidence="5 7" id="KW-0418">Kinase</keyword>
<keyword evidence="3 5" id="KW-0067">ATP-binding</keyword>
<organism evidence="7 8">
    <name type="scientific">Billgrantia pellis</name>
    <dbReference type="NCBI Taxonomy" id="2606936"/>
    <lineage>
        <taxon>Bacteria</taxon>
        <taxon>Pseudomonadati</taxon>
        <taxon>Pseudomonadota</taxon>
        <taxon>Gammaproteobacteria</taxon>
        <taxon>Oceanospirillales</taxon>
        <taxon>Halomonadaceae</taxon>
        <taxon>Billgrantia</taxon>
    </lineage>
</organism>
<evidence type="ECO:0000313" key="7">
    <source>
        <dbReference type="EMBL" id="KAA0014578.1"/>
    </source>
</evidence>
<protein>
    <recommendedName>
        <fullName evidence="5 6">Dephospho-CoA kinase</fullName>
        <ecNumber evidence="5 6">2.7.1.24</ecNumber>
    </recommendedName>
    <alternativeName>
        <fullName evidence="5">Dephosphocoenzyme A kinase</fullName>
    </alternativeName>
</protein>
<comment type="pathway">
    <text evidence="5">Cofactor biosynthesis; coenzyme A biosynthesis; CoA from (R)-pantothenate: step 5/5.</text>
</comment>
<keyword evidence="5" id="KW-0963">Cytoplasm</keyword>
<dbReference type="PROSITE" id="PS51219">
    <property type="entry name" value="DPCK"/>
    <property type="match status" value="1"/>
</dbReference>
<evidence type="ECO:0000256" key="2">
    <source>
        <dbReference type="ARBA" id="ARBA00022741"/>
    </source>
</evidence>
<dbReference type="GO" id="GO:0005524">
    <property type="term" value="F:ATP binding"/>
    <property type="evidence" value="ECO:0007669"/>
    <property type="project" value="UniProtKB-UniRule"/>
</dbReference>
<keyword evidence="4 5" id="KW-0173">Coenzyme A biosynthesis</keyword>
<name>A0A7V7G2V9_9GAMM</name>
<evidence type="ECO:0000313" key="8">
    <source>
        <dbReference type="Proteomes" id="UP000486760"/>
    </source>
</evidence>
<comment type="subcellular location">
    <subcellularLocation>
        <location evidence="5">Cytoplasm</location>
    </subcellularLocation>
</comment>
<dbReference type="Pfam" id="PF01121">
    <property type="entry name" value="CoaE"/>
    <property type="match status" value="1"/>
</dbReference>
<comment type="function">
    <text evidence="5">Catalyzes the phosphorylation of the 3'-hydroxyl group of dephosphocoenzyme A to form coenzyme A.</text>
</comment>
<reference evidence="7 8" key="1">
    <citation type="submission" date="2019-08" db="EMBL/GenBank/DDBJ databases">
        <title>Bioinformatics analysis of the strain L3 and L5.</title>
        <authorList>
            <person name="Li X."/>
        </authorList>
    </citation>
    <scope>NUCLEOTIDE SEQUENCE [LARGE SCALE GENOMIC DNA]</scope>
    <source>
        <strain evidence="7 8">L5</strain>
    </source>
</reference>
<keyword evidence="5 7" id="KW-0808">Transferase</keyword>
<accession>A0A7V7G2V9</accession>
<dbReference type="RefSeq" id="WP_149326788.1">
    <property type="nucleotide sequence ID" value="NZ_VTPY01000001.1"/>
</dbReference>
<evidence type="ECO:0000256" key="6">
    <source>
        <dbReference type="NCBIfam" id="TIGR00152"/>
    </source>
</evidence>
<dbReference type="InterPro" id="IPR001977">
    <property type="entry name" value="Depp_CoAkinase"/>
</dbReference>
<sequence length="208" mass="22713">MIVGVTGGIASGKSTVARAFAALGVPWVDADDVAREVVEPGEPALVEIAARFGQRALLANGSLNRRALREIVFADPSERLWLESVTHPRIRERIIAHLERLQSEGAPYVLLVSPLLFESGQSEMVDRCLVIDVPESLQLARTAARDDVDDTQARAIVAAQMPRAERLARADDVIDNSGNEADLAVQVAELDRRYRRIAAKAPWGTRSQ</sequence>